<evidence type="ECO:0000313" key="3">
    <source>
        <dbReference type="EMBL" id="MEE2053222.1"/>
    </source>
</evidence>
<accession>A0ABU7KVA2</accession>
<gene>
    <name evidence="3" type="ORF">Q8A49_22215</name>
</gene>
<proteinExistence type="predicted"/>
<dbReference type="EMBL" id="JAUUCC010000065">
    <property type="protein sequence ID" value="MEE2053222.1"/>
    <property type="molecule type" value="Genomic_DNA"/>
</dbReference>
<dbReference type="Pfam" id="PF21962">
    <property type="entry name" value="DUF6924"/>
    <property type="match status" value="1"/>
</dbReference>
<dbReference type="InterPro" id="IPR053832">
    <property type="entry name" value="DUF6924"/>
</dbReference>
<feature type="domain" description="DUF6924" evidence="2">
    <location>
        <begin position="23"/>
        <end position="141"/>
    </location>
</feature>
<feature type="region of interest" description="Disordered" evidence="1">
    <location>
        <begin position="1"/>
        <end position="20"/>
    </location>
</feature>
<sequence length="160" mass="17193">MDPVPRHTAPARPLPPLTEETDSLIVRTGFGDDAAWERLLETVYRPDGGFPIDDYGDYFVVVDDPVIEGAAPEQVMAVVDDGGDVVMIADGTTMRDEGLPLLAVPMNTHIGHTFRPAPDRAGIMVVNLGLADTDISSFMDHEIRKALSWSSSRVGSCSAG</sequence>
<dbReference type="RefSeq" id="WP_330160186.1">
    <property type="nucleotide sequence ID" value="NZ_BAAAJA010000011.1"/>
</dbReference>
<evidence type="ECO:0000313" key="4">
    <source>
        <dbReference type="Proteomes" id="UP001348641"/>
    </source>
</evidence>
<organism evidence="3 4">
    <name type="scientific">Nocardiopsis tropica</name>
    <dbReference type="NCBI Taxonomy" id="109330"/>
    <lineage>
        <taxon>Bacteria</taxon>
        <taxon>Bacillati</taxon>
        <taxon>Actinomycetota</taxon>
        <taxon>Actinomycetes</taxon>
        <taxon>Streptosporangiales</taxon>
        <taxon>Nocardiopsidaceae</taxon>
        <taxon>Nocardiopsis</taxon>
    </lineage>
</organism>
<evidence type="ECO:0000256" key="1">
    <source>
        <dbReference type="SAM" id="MobiDB-lite"/>
    </source>
</evidence>
<evidence type="ECO:0000259" key="2">
    <source>
        <dbReference type="Pfam" id="PF21962"/>
    </source>
</evidence>
<name>A0ABU7KVA2_9ACTN</name>
<protein>
    <recommendedName>
        <fullName evidence="2">DUF6924 domain-containing protein</fullName>
    </recommendedName>
</protein>
<comment type="caution">
    <text evidence="3">The sequence shown here is derived from an EMBL/GenBank/DDBJ whole genome shotgun (WGS) entry which is preliminary data.</text>
</comment>
<reference evidence="3 4" key="1">
    <citation type="submission" date="2023-07" db="EMBL/GenBank/DDBJ databases">
        <authorList>
            <person name="Girao M."/>
            <person name="Carvalho M.F."/>
        </authorList>
    </citation>
    <scope>NUCLEOTIDE SEQUENCE [LARGE SCALE GENOMIC DNA]</scope>
    <source>
        <strain evidence="3 4">66/93</strain>
    </source>
</reference>
<dbReference type="Proteomes" id="UP001348641">
    <property type="component" value="Unassembled WGS sequence"/>
</dbReference>